<keyword evidence="3" id="KW-1185">Reference proteome</keyword>
<dbReference type="SUPFAM" id="SSF54427">
    <property type="entry name" value="NTF2-like"/>
    <property type="match status" value="1"/>
</dbReference>
<dbReference type="Gene3D" id="3.10.450.50">
    <property type="match status" value="1"/>
</dbReference>
<dbReference type="Proteomes" id="UP001501175">
    <property type="component" value="Unassembled WGS sequence"/>
</dbReference>
<sequence>MKAIVSFLSVLLLYNTTAFGQDLPSASLSANPTLTALPSVTRTYPHASLNSQPAKDAISMVSDFLTNLVKGNYEAARQPLAEGFRVYHPGFEQYLETDNLIGQWNRTKDLFTNQQITIETSKVTTIDKGNRQGQWVFMKVIWSAQDNRQGGKVIQMPYYELAHIVNDKIQRTYVSYGNDQLFYDLGFPIYATQREVSQKR</sequence>
<gene>
    <name evidence="2" type="ORF">GCM10023189_49460</name>
</gene>
<name>A0ABP8NJM4_9BACT</name>
<comment type="caution">
    <text evidence="2">The sequence shown here is derived from an EMBL/GenBank/DDBJ whole genome shotgun (WGS) entry which is preliminary data.</text>
</comment>
<dbReference type="EMBL" id="BAABHD010000081">
    <property type="protein sequence ID" value="GAA4466800.1"/>
    <property type="molecule type" value="Genomic_DNA"/>
</dbReference>
<feature type="signal peptide" evidence="1">
    <location>
        <begin position="1"/>
        <end position="20"/>
    </location>
</feature>
<keyword evidence="1" id="KW-0732">Signal</keyword>
<organism evidence="2 3">
    <name type="scientific">Nibrella saemangeumensis</name>
    <dbReference type="NCBI Taxonomy" id="1084526"/>
    <lineage>
        <taxon>Bacteria</taxon>
        <taxon>Pseudomonadati</taxon>
        <taxon>Bacteroidota</taxon>
        <taxon>Cytophagia</taxon>
        <taxon>Cytophagales</taxon>
        <taxon>Spirosomataceae</taxon>
        <taxon>Nibrella</taxon>
    </lineage>
</organism>
<accession>A0ABP8NJM4</accession>
<evidence type="ECO:0000313" key="2">
    <source>
        <dbReference type="EMBL" id="GAA4466800.1"/>
    </source>
</evidence>
<dbReference type="InterPro" id="IPR032710">
    <property type="entry name" value="NTF2-like_dom_sf"/>
</dbReference>
<feature type="chain" id="PRO_5045201906" description="SnoaL-like domain-containing protein" evidence="1">
    <location>
        <begin position="21"/>
        <end position="200"/>
    </location>
</feature>
<evidence type="ECO:0000313" key="3">
    <source>
        <dbReference type="Proteomes" id="UP001501175"/>
    </source>
</evidence>
<proteinExistence type="predicted"/>
<protein>
    <recommendedName>
        <fullName evidence="4">SnoaL-like domain-containing protein</fullName>
    </recommendedName>
</protein>
<dbReference type="RefSeq" id="WP_345248121.1">
    <property type="nucleotide sequence ID" value="NZ_BAABHD010000081.1"/>
</dbReference>
<reference evidence="3" key="1">
    <citation type="journal article" date="2019" name="Int. J. Syst. Evol. Microbiol.">
        <title>The Global Catalogue of Microorganisms (GCM) 10K type strain sequencing project: providing services to taxonomists for standard genome sequencing and annotation.</title>
        <authorList>
            <consortium name="The Broad Institute Genomics Platform"/>
            <consortium name="The Broad Institute Genome Sequencing Center for Infectious Disease"/>
            <person name="Wu L."/>
            <person name="Ma J."/>
        </authorList>
    </citation>
    <scope>NUCLEOTIDE SEQUENCE [LARGE SCALE GENOMIC DNA]</scope>
    <source>
        <strain evidence="3">JCM 17927</strain>
    </source>
</reference>
<evidence type="ECO:0008006" key="4">
    <source>
        <dbReference type="Google" id="ProtNLM"/>
    </source>
</evidence>
<evidence type="ECO:0000256" key="1">
    <source>
        <dbReference type="SAM" id="SignalP"/>
    </source>
</evidence>